<feature type="compositionally biased region" description="Basic and acidic residues" evidence="1">
    <location>
        <begin position="210"/>
        <end position="244"/>
    </location>
</feature>
<dbReference type="RefSeq" id="WP_187037155.1">
    <property type="nucleotide sequence ID" value="NZ_CP060286.1"/>
</dbReference>
<feature type="domain" description="ParB-like N-terminal" evidence="2">
    <location>
        <begin position="31"/>
        <end position="125"/>
    </location>
</feature>
<dbReference type="GO" id="GO:0005694">
    <property type="term" value="C:chromosome"/>
    <property type="evidence" value="ECO:0007669"/>
    <property type="project" value="TreeGrafter"/>
</dbReference>
<evidence type="ECO:0000313" key="4">
    <source>
        <dbReference type="Proteomes" id="UP000515909"/>
    </source>
</evidence>
<sequence>MSKFSMADLLNSQSKAEAPKAPKTERDDEIRNIPIDKIIPSENNKYGIRDIEDLAATIETVGLLHNLVVKEGTEPGTYELVSGERRLEALKLLVQQGKTEYASAPCKIEKTNDPIISELQLLFANSTARDLTDYEKTYQAKRIKELLLQLKQNGYKFKGRMREIVADMLKVSPAQMGRMESINKNLSPDFKEEFKAGKINATAAYELSRLPEQEQGREMQKYRESGSIEIKDVKEHREKAKEEQTISDLPDGMEELAESAEYKARHPEWEPQPEQREPEQAQRQQAEPEQEIIRQLRAIATDFEQGNDGSSFDICGVCREAADLIAELEGRLKE</sequence>
<dbReference type="Gene3D" id="1.10.10.2830">
    <property type="match status" value="1"/>
</dbReference>
<gene>
    <name evidence="3" type="ORF">HCR03_06225</name>
</gene>
<evidence type="ECO:0000259" key="2">
    <source>
        <dbReference type="SMART" id="SM00470"/>
    </source>
</evidence>
<feature type="region of interest" description="Disordered" evidence="1">
    <location>
        <begin position="1"/>
        <end position="29"/>
    </location>
</feature>
<dbReference type="KEGG" id="cfem:HCR03_06225"/>
<dbReference type="EMBL" id="CP060286">
    <property type="protein sequence ID" value="QNK41835.1"/>
    <property type="molecule type" value="Genomic_DNA"/>
</dbReference>
<dbReference type="GO" id="GO:0007059">
    <property type="term" value="P:chromosome segregation"/>
    <property type="evidence" value="ECO:0007669"/>
    <property type="project" value="TreeGrafter"/>
</dbReference>
<dbReference type="InterPro" id="IPR003115">
    <property type="entry name" value="ParB_N"/>
</dbReference>
<dbReference type="Pfam" id="PF02195">
    <property type="entry name" value="ParB_N"/>
    <property type="match status" value="1"/>
</dbReference>
<dbReference type="Gene3D" id="3.90.1530.10">
    <property type="entry name" value="Conserved hypothetical protein from pyrococcus furiosus pfu- 392566-001, ParB domain"/>
    <property type="match status" value="1"/>
</dbReference>
<feature type="compositionally biased region" description="Basic and acidic residues" evidence="1">
    <location>
        <begin position="17"/>
        <end position="29"/>
    </location>
</feature>
<protein>
    <submittedName>
        <fullName evidence="3">ParB/RepB/Spo0J family partition protein</fullName>
    </submittedName>
</protein>
<reference evidence="3 4" key="1">
    <citation type="submission" date="2020-08" db="EMBL/GenBank/DDBJ databases">
        <title>The isolate Caproiciproducens sp. 7D4C2 produces n-caproate at mildly acidic conditions from hexoses: genome and rBOX comparison with related strains and chain-elongating bacteria.</title>
        <authorList>
            <person name="Esquivel-Elizondo S."/>
            <person name="Bagci C."/>
            <person name="Temovska M."/>
            <person name="Jeon B.S."/>
            <person name="Bessarab I."/>
            <person name="Williams R.B.H."/>
            <person name="Huson D.H."/>
            <person name="Angenent L.T."/>
        </authorList>
    </citation>
    <scope>NUCLEOTIDE SEQUENCE [LARGE SCALE GENOMIC DNA]</scope>
    <source>
        <strain evidence="3 4">7D4C2</strain>
    </source>
</reference>
<dbReference type="InterPro" id="IPR036086">
    <property type="entry name" value="ParB/Sulfiredoxin_sf"/>
</dbReference>
<feature type="region of interest" description="Disordered" evidence="1">
    <location>
        <begin position="210"/>
        <end position="291"/>
    </location>
</feature>
<proteinExistence type="predicted"/>
<organism evidence="3 4">
    <name type="scientific">Caproicibacter fermentans</name>
    <dbReference type="NCBI Taxonomy" id="2576756"/>
    <lineage>
        <taxon>Bacteria</taxon>
        <taxon>Bacillati</taxon>
        <taxon>Bacillota</taxon>
        <taxon>Clostridia</taxon>
        <taxon>Eubacteriales</taxon>
        <taxon>Acutalibacteraceae</taxon>
        <taxon>Caproicibacter</taxon>
    </lineage>
</organism>
<dbReference type="InterPro" id="IPR050336">
    <property type="entry name" value="Chromosome_partition/occlusion"/>
</dbReference>
<name>A0A7G8TDZ4_9FIRM</name>
<dbReference type="PANTHER" id="PTHR33375">
    <property type="entry name" value="CHROMOSOME-PARTITIONING PROTEIN PARB-RELATED"/>
    <property type="match status" value="1"/>
</dbReference>
<feature type="compositionally biased region" description="Basic and acidic residues" evidence="1">
    <location>
        <begin position="260"/>
        <end position="280"/>
    </location>
</feature>
<evidence type="ECO:0000256" key="1">
    <source>
        <dbReference type="SAM" id="MobiDB-lite"/>
    </source>
</evidence>
<dbReference type="CDD" id="cd16406">
    <property type="entry name" value="ParB_N_like"/>
    <property type="match status" value="1"/>
</dbReference>
<dbReference type="PANTHER" id="PTHR33375:SF1">
    <property type="entry name" value="CHROMOSOME-PARTITIONING PROTEIN PARB-RELATED"/>
    <property type="match status" value="1"/>
</dbReference>
<accession>A0A7G8TDZ4</accession>
<dbReference type="Proteomes" id="UP000515909">
    <property type="component" value="Chromosome"/>
</dbReference>
<dbReference type="SUPFAM" id="SSF110849">
    <property type="entry name" value="ParB/Sulfiredoxin"/>
    <property type="match status" value="1"/>
</dbReference>
<dbReference type="SMART" id="SM00470">
    <property type="entry name" value="ParB"/>
    <property type="match status" value="1"/>
</dbReference>
<dbReference type="AlphaFoldDB" id="A0A7G8TDZ4"/>
<evidence type="ECO:0000313" key="3">
    <source>
        <dbReference type="EMBL" id="QNK41835.1"/>
    </source>
</evidence>